<gene>
    <name evidence="1" type="ORF">CHS0354_037487</name>
</gene>
<comment type="caution">
    <text evidence="1">The sequence shown here is derived from an EMBL/GenBank/DDBJ whole genome shotgun (WGS) entry which is preliminary data.</text>
</comment>
<reference evidence="1" key="3">
    <citation type="submission" date="2023-05" db="EMBL/GenBank/DDBJ databases">
        <authorList>
            <person name="Smith C.H."/>
        </authorList>
    </citation>
    <scope>NUCLEOTIDE SEQUENCE</scope>
    <source>
        <strain evidence="1">CHS0354</strain>
        <tissue evidence="1">Mantle</tissue>
    </source>
</reference>
<dbReference type="Proteomes" id="UP001195483">
    <property type="component" value="Unassembled WGS sequence"/>
</dbReference>
<evidence type="ECO:0000313" key="1">
    <source>
        <dbReference type="EMBL" id="KAK3577151.1"/>
    </source>
</evidence>
<keyword evidence="2" id="KW-1185">Reference proteome</keyword>
<evidence type="ECO:0000313" key="2">
    <source>
        <dbReference type="Proteomes" id="UP001195483"/>
    </source>
</evidence>
<organism evidence="1 2">
    <name type="scientific">Potamilus streckersoni</name>
    <dbReference type="NCBI Taxonomy" id="2493646"/>
    <lineage>
        <taxon>Eukaryota</taxon>
        <taxon>Metazoa</taxon>
        <taxon>Spiralia</taxon>
        <taxon>Lophotrochozoa</taxon>
        <taxon>Mollusca</taxon>
        <taxon>Bivalvia</taxon>
        <taxon>Autobranchia</taxon>
        <taxon>Heteroconchia</taxon>
        <taxon>Palaeoheterodonta</taxon>
        <taxon>Unionida</taxon>
        <taxon>Unionoidea</taxon>
        <taxon>Unionidae</taxon>
        <taxon>Ambleminae</taxon>
        <taxon>Lampsilini</taxon>
        <taxon>Potamilus</taxon>
    </lineage>
</organism>
<reference evidence="1" key="1">
    <citation type="journal article" date="2021" name="Genome Biol. Evol.">
        <title>A High-Quality Reference Genome for a Parasitic Bivalve with Doubly Uniparental Inheritance (Bivalvia: Unionida).</title>
        <authorList>
            <person name="Smith C.H."/>
        </authorList>
    </citation>
    <scope>NUCLEOTIDE SEQUENCE</scope>
    <source>
        <strain evidence="1">CHS0354</strain>
    </source>
</reference>
<dbReference type="EMBL" id="JAEAOA010002192">
    <property type="protein sequence ID" value="KAK3577151.1"/>
    <property type="molecule type" value="Genomic_DNA"/>
</dbReference>
<sequence>MHEPKPMVILRQRLKLNTILGRIQMKRRSKTIEELALITLAKDEEKAGEKKKSDVNIFPYLKIGPGFVLAPMVRMQQKPQQKQPQFIHSPN</sequence>
<dbReference type="AlphaFoldDB" id="A0AAE0RPA0"/>
<protein>
    <submittedName>
        <fullName evidence="1">Uncharacterized protein</fullName>
    </submittedName>
</protein>
<accession>A0AAE0RPA0</accession>
<reference evidence="1" key="2">
    <citation type="journal article" date="2021" name="Genome Biol. Evol.">
        <title>Developing a high-quality reference genome for a parasitic bivalve with doubly uniparental inheritance (Bivalvia: Unionida).</title>
        <authorList>
            <person name="Smith C.H."/>
        </authorList>
    </citation>
    <scope>NUCLEOTIDE SEQUENCE</scope>
    <source>
        <strain evidence="1">CHS0354</strain>
        <tissue evidence="1">Mantle</tissue>
    </source>
</reference>
<name>A0AAE0RPA0_9BIVA</name>
<proteinExistence type="predicted"/>